<dbReference type="PROSITE" id="PS00020">
    <property type="entry name" value="ACTININ_2"/>
    <property type="match status" value="1"/>
</dbReference>
<dbReference type="PANTHER" id="PTHR11915">
    <property type="entry name" value="SPECTRIN/FILAMIN RELATED CYTOSKELETAL PROTEIN"/>
    <property type="match status" value="1"/>
</dbReference>
<dbReference type="CDD" id="cd21246">
    <property type="entry name" value="CH_SPTB-like_rpt1"/>
    <property type="match status" value="1"/>
</dbReference>
<dbReference type="PROSITE" id="PS50021">
    <property type="entry name" value="CH"/>
    <property type="match status" value="2"/>
</dbReference>
<feature type="domain" description="Calponin-homology (CH)" evidence="3">
    <location>
        <begin position="102"/>
        <end position="199"/>
    </location>
</feature>
<protein>
    <submittedName>
        <fullName evidence="4">Spectrin beta chain</fullName>
    </submittedName>
</protein>
<proteinExistence type="predicted"/>
<sequence>MTTDISVSRWDPSIGHGQEIIDEFEYDGGNSSSRLFERSRIKALAGKLVIEFEHHLFAVVPAGDMTSTDCYELIKKGIDIEVPGLEVYYDKVVLELRDERESVQKKTFQKWVNSHLVRVGCRIGDLYVDMRDGKNLIKLLEVLSGERLMRIHCLENVDKALQFLREQRVHLENMGSHDIVDGNPRLNLGLIWTIILRFQIQDITIEETDNKETKSAKDALLLWCQMKTAGYNNVNVRNFTTSWRDGLAFNAIIHKHR</sequence>
<comment type="caution">
    <text evidence="4">The sequence shown here is derived from an EMBL/GenBank/DDBJ whole genome shotgun (WGS) entry which is preliminary data.</text>
</comment>
<dbReference type="Proteomes" id="UP000037510">
    <property type="component" value="Unassembled WGS sequence"/>
</dbReference>
<evidence type="ECO:0000313" key="5">
    <source>
        <dbReference type="Proteomes" id="UP000037510"/>
    </source>
</evidence>
<dbReference type="Gene3D" id="1.10.418.10">
    <property type="entry name" value="Calponin-like domain"/>
    <property type="match status" value="2"/>
</dbReference>
<keyword evidence="5" id="KW-1185">Reference proteome</keyword>
<reference evidence="4 5" key="1">
    <citation type="journal article" date="2015" name="Genome Biol. Evol.">
        <title>The genome of winter moth (Operophtera brumata) provides a genomic perspective on sexual dimorphism and phenology.</title>
        <authorList>
            <person name="Derks M.F."/>
            <person name="Smit S."/>
            <person name="Salis L."/>
            <person name="Schijlen E."/>
            <person name="Bossers A."/>
            <person name="Mateman C."/>
            <person name="Pijl A.S."/>
            <person name="de Ridder D."/>
            <person name="Groenen M.A."/>
            <person name="Visser M.E."/>
            <person name="Megens H.J."/>
        </authorList>
    </citation>
    <scope>NUCLEOTIDE SEQUENCE [LARGE SCALE GENOMIC DNA]</scope>
    <source>
        <strain evidence="4">WM2013NL</strain>
        <tissue evidence="4">Head and thorax</tissue>
    </source>
</reference>
<dbReference type="EMBL" id="JTDY01000954">
    <property type="protein sequence ID" value="KOB75299.1"/>
    <property type="molecule type" value="Genomic_DNA"/>
</dbReference>
<accession>A0A0L7LIX0</accession>
<dbReference type="InterPro" id="IPR001715">
    <property type="entry name" value="CH_dom"/>
</dbReference>
<feature type="domain" description="Calponin-homology (CH)" evidence="3">
    <location>
        <begin position="214"/>
        <end position="257"/>
    </location>
</feature>
<keyword evidence="2" id="KW-0009">Actin-binding</keyword>
<dbReference type="AlphaFoldDB" id="A0A0L7LIX0"/>
<dbReference type="STRING" id="104452.A0A0L7LIX0"/>
<dbReference type="PROSITE" id="PS00019">
    <property type="entry name" value="ACTININ_1"/>
    <property type="match status" value="1"/>
</dbReference>
<dbReference type="GO" id="GO:0003779">
    <property type="term" value="F:actin binding"/>
    <property type="evidence" value="ECO:0007669"/>
    <property type="project" value="UniProtKB-KW"/>
</dbReference>
<dbReference type="InterPro" id="IPR036872">
    <property type="entry name" value="CH_dom_sf"/>
</dbReference>
<dbReference type="InterPro" id="IPR001589">
    <property type="entry name" value="Actinin_actin-bd_CS"/>
</dbReference>
<organism evidence="4 5">
    <name type="scientific">Operophtera brumata</name>
    <name type="common">Winter moth</name>
    <name type="synonym">Phalaena brumata</name>
    <dbReference type="NCBI Taxonomy" id="104452"/>
    <lineage>
        <taxon>Eukaryota</taxon>
        <taxon>Metazoa</taxon>
        <taxon>Ecdysozoa</taxon>
        <taxon>Arthropoda</taxon>
        <taxon>Hexapoda</taxon>
        <taxon>Insecta</taxon>
        <taxon>Pterygota</taxon>
        <taxon>Neoptera</taxon>
        <taxon>Endopterygota</taxon>
        <taxon>Lepidoptera</taxon>
        <taxon>Glossata</taxon>
        <taxon>Ditrysia</taxon>
        <taxon>Geometroidea</taxon>
        <taxon>Geometridae</taxon>
        <taxon>Larentiinae</taxon>
        <taxon>Operophtera</taxon>
    </lineage>
</organism>
<dbReference type="SUPFAM" id="SSF47576">
    <property type="entry name" value="Calponin-homology domain, CH-domain"/>
    <property type="match status" value="1"/>
</dbReference>
<dbReference type="FunFam" id="1.10.418.10:FF:000004">
    <property type="entry name" value="Spectrin beta chain"/>
    <property type="match status" value="1"/>
</dbReference>
<evidence type="ECO:0000259" key="3">
    <source>
        <dbReference type="PROSITE" id="PS50021"/>
    </source>
</evidence>
<keyword evidence="1" id="KW-0677">Repeat</keyword>
<evidence type="ECO:0000256" key="1">
    <source>
        <dbReference type="ARBA" id="ARBA00022737"/>
    </source>
</evidence>
<gene>
    <name evidence="4" type="ORF">OBRU01_07807</name>
</gene>
<name>A0A0L7LIX0_OPEBR</name>
<evidence type="ECO:0000313" key="4">
    <source>
        <dbReference type="EMBL" id="KOB75299.1"/>
    </source>
</evidence>
<evidence type="ECO:0000256" key="2">
    <source>
        <dbReference type="ARBA" id="ARBA00023203"/>
    </source>
</evidence>
<dbReference type="Pfam" id="PF00307">
    <property type="entry name" value="CH"/>
    <property type="match status" value="2"/>
</dbReference>
<dbReference type="SMART" id="SM00033">
    <property type="entry name" value="CH"/>
    <property type="match status" value="1"/>
</dbReference>